<protein>
    <submittedName>
        <fullName evidence="1">Uncharacterized protein</fullName>
    </submittedName>
</protein>
<dbReference type="Proteomes" id="UP000319486">
    <property type="component" value="Unassembled WGS sequence"/>
</dbReference>
<gene>
    <name evidence="1" type="ORF">EAH88_11775</name>
</gene>
<evidence type="ECO:0000313" key="1">
    <source>
        <dbReference type="EMBL" id="TPG08305.1"/>
    </source>
</evidence>
<dbReference type="AlphaFoldDB" id="A0A502C457"/>
<dbReference type="EMBL" id="RCZO01000006">
    <property type="protein sequence ID" value="TPG08305.1"/>
    <property type="molecule type" value="Genomic_DNA"/>
</dbReference>
<reference evidence="1 2" key="1">
    <citation type="journal article" date="2019" name="Environ. Microbiol.">
        <title>Species interactions and distinct microbial communities in high Arctic permafrost affected cryosols are associated with the CH4 and CO2 gas fluxes.</title>
        <authorList>
            <person name="Altshuler I."/>
            <person name="Hamel J."/>
            <person name="Turney S."/>
            <person name="Magnuson E."/>
            <person name="Levesque R."/>
            <person name="Greer C."/>
            <person name="Whyte L.G."/>
        </authorList>
    </citation>
    <scope>NUCLEOTIDE SEQUENCE [LARGE SCALE GENOMIC DNA]</scope>
    <source>
        <strain evidence="1 2">S13Y</strain>
    </source>
</reference>
<sequence length="130" mass="15008">MKPYQPEWLRNEILDGLSKLVTLSLDRQPAFDVIEGTAFAWLEAVTYQRLWTQSEDQTRVRAAFRWLAANSTSWPNPKLFLDAMPQRVPIAEAKLLEVDPTPEQLAEREASKQRVNAMIGEISRKLRISR</sequence>
<evidence type="ECO:0000313" key="2">
    <source>
        <dbReference type="Proteomes" id="UP000319486"/>
    </source>
</evidence>
<keyword evidence="2" id="KW-1185">Reference proteome</keyword>
<proteinExistence type="predicted"/>
<name>A0A502C457_9GAMM</name>
<comment type="caution">
    <text evidence="1">The sequence shown here is derived from an EMBL/GenBank/DDBJ whole genome shotgun (WGS) entry which is preliminary data.</text>
</comment>
<organism evidence="1 2">
    <name type="scientific">Rhodanobacter glycinis</name>
    <dbReference type="NCBI Taxonomy" id="582702"/>
    <lineage>
        <taxon>Bacteria</taxon>
        <taxon>Pseudomonadati</taxon>
        <taxon>Pseudomonadota</taxon>
        <taxon>Gammaproteobacteria</taxon>
        <taxon>Lysobacterales</taxon>
        <taxon>Rhodanobacteraceae</taxon>
        <taxon>Rhodanobacter</taxon>
    </lineage>
</organism>
<accession>A0A502C457</accession>